<name>A0A7J6UC49_PEROL</name>
<comment type="caution">
    <text evidence="2">The sequence shown here is derived from an EMBL/GenBank/DDBJ whole genome shotgun (WGS) entry which is preliminary data.</text>
</comment>
<protein>
    <submittedName>
        <fullName evidence="2">Uncharacterized protein</fullName>
    </submittedName>
</protein>
<proteinExistence type="predicted"/>
<feature type="compositionally biased region" description="Basic and acidic residues" evidence="1">
    <location>
        <begin position="303"/>
        <end position="324"/>
    </location>
</feature>
<evidence type="ECO:0000313" key="3">
    <source>
        <dbReference type="Proteomes" id="UP000574390"/>
    </source>
</evidence>
<dbReference type="InterPro" id="IPR043502">
    <property type="entry name" value="DNA/RNA_pol_sf"/>
</dbReference>
<evidence type="ECO:0000256" key="1">
    <source>
        <dbReference type="SAM" id="MobiDB-lite"/>
    </source>
</evidence>
<dbReference type="AlphaFoldDB" id="A0A7J6UC49"/>
<feature type="non-terminal residue" evidence="2">
    <location>
        <position position="1"/>
    </location>
</feature>
<sequence length="335" mass="37300">TTTRSTTTPSGLNDVSINYHQVKSTPTTADLPVTLVEDSEAPDGRCCIKIPWKHPTSRPPPNFKAAYAKDCAITRRLSEEQKRLYAEAIDALVKDDIVEELSEPTCIHYVTALPVFRADKPTHPCRVCLDAREFNKYVDVSAVGGNGEGSLWFFLLAWRTTPFYECADLKQAFLKVALDHPTDTRFTGAIALGRILRFRRMPFGFGHSPHGLRSSLNWHRRQWQREVKLKAGQKAAPNDVDGDTQMINSDGPVLALDVPVDTLYEITGDSDVLIYLPQAEDEVTATVDDHDSGDNQEEYGSEGTKHKTTDAASTREDPPQDERPTVPSSIDLVLY</sequence>
<evidence type="ECO:0000313" key="2">
    <source>
        <dbReference type="EMBL" id="KAF4754688.1"/>
    </source>
</evidence>
<accession>A0A7J6UC49</accession>
<dbReference type="Proteomes" id="UP000574390">
    <property type="component" value="Unassembled WGS sequence"/>
</dbReference>
<organism evidence="2 3">
    <name type="scientific">Perkinsus olseni</name>
    <name type="common">Perkinsus atlanticus</name>
    <dbReference type="NCBI Taxonomy" id="32597"/>
    <lineage>
        <taxon>Eukaryota</taxon>
        <taxon>Sar</taxon>
        <taxon>Alveolata</taxon>
        <taxon>Perkinsozoa</taxon>
        <taxon>Perkinsea</taxon>
        <taxon>Perkinsida</taxon>
        <taxon>Perkinsidae</taxon>
        <taxon>Perkinsus</taxon>
    </lineage>
</organism>
<reference evidence="2 3" key="1">
    <citation type="submission" date="2020-04" db="EMBL/GenBank/DDBJ databases">
        <title>Perkinsus olseni comparative genomics.</title>
        <authorList>
            <person name="Bogema D.R."/>
        </authorList>
    </citation>
    <scope>NUCLEOTIDE SEQUENCE [LARGE SCALE GENOMIC DNA]</scope>
    <source>
        <strain evidence="2">ATCC PRA-205</strain>
    </source>
</reference>
<gene>
    <name evidence="2" type="ORF">FOZ62_009880</name>
</gene>
<dbReference type="SUPFAM" id="SSF56672">
    <property type="entry name" value="DNA/RNA polymerases"/>
    <property type="match status" value="1"/>
</dbReference>
<feature type="region of interest" description="Disordered" evidence="1">
    <location>
        <begin position="286"/>
        <end position="335"/>
    </location>
</feature>
<feature type="non-terminal residue" evidence="2">
    <location>
        <position position="335"/>
    </location>
</feature>
<dbReference type="EMBL" id="JABANM010001201">
    <property type="protein sequence ID" value="KAF4754688.1"/>
    <property type="molecule type" value="Genomic_DNA"/>
</dbReference>
<dbReference type="Gene3D" id="3.10.10.10">
    <property type="entry name" value="HIV Type 1 Reverse Transcriptase, subunit A, domain 1"/>
    <property type="match status" value="1"/>
</dbReference>